<organism evidence="2 3">
    <name type="scientific">Luteibacter anthropi</name>
    <dbReference type="NCBI Taxonomy" id="564369"/>
    <lineage>
        <taxon>Bacteria</taxon>
        <taxon>Pseudomonadati</taxon>
        <taxon>Pseudomonadota</taxon>
        <taxon>Gammaproteobacteria</taxon>
        <taxon>Lysobacterales</taxon>
        <taxon>Rhodanobacteraceae</taxon>
        <taxon>Luteibacter</taxon>
    </lineage>
</organism>
<dbReference type="AlphaFoldDB" id="A0A7X5ZKA7"/>
<evidence type="ECO:0000256" key="1">
    <source>
        <dbReference type="SAM" id="SignalP"/>
    </source>
</evidence>
<dbReference type="EMBL" id="JAARLZ010000012">
    <property type="protein sequence ID" value="NII08465.1"/>
    <property type="molecule type" value="Genomic_DNA"/>
</dbReference>
<gene>
    <name evidence="2" type="ORF">HBF25_18940</name>
</gene>
<dbReference type="Proteomes" id="UP000490980">
    <property type="component" value="Unassembled WGS sequence"/>
</dbReference>
<evidence type="ECO:0000313" key="2">
    <source>
        <dbReference type="EMBL" id="NII08465.1"/>
    </source>
</evidence>
<accession>A0A7X5ZKA7</accession>
<feature type="signal peptide" evidence="1">
    <location>
        <begin position="1"/>
        <end position="28"/>
    </location>
</feature>
<comment type="caution">
    <text evidence="2">The sequence shown here is derived from an EMBL/GenBank/DDBJ whole genome shotgun (WGS) entry which is preliminary data.</text>
</comment>
<feature type="chain" id="PRO_5030581020" description="CBM-cenC domain-containing protein" evidence="1">
    <location>
        <begin position="29"/>
        <end position="212"/>
    </location>
</feature>
<keyword evidence="3" id="KW-1185">Reference proteome</keyword>
<protein>
    <recommendedName>
        <fullName evidence="4">CBM-cenC domain-containing protein</fullName>
    </recommendedName>
</protein>
<dbReference type="Gene3D" id="2.60.120.260">
    <property type="entry name" value="Galactose-binding domain-like"/>
    <property type="match status" value="1"/>
</dbReference>
<reference evidence="2 3" key="1">
    <citation type="submission" date="2020-03" db="EMBL/GenBank/DDBJ databases">
        <authorList>
            <person name="Lai Q."/>
        </authorList>
    </citation>
    <scope>NUCLEOTIDE SEQUENCE [LARGE SCALE GENOMIC DNA]</scope>
    <source>
        <strain evidence="2 3">CCUG 25036</strain>
    </source>
</reference>
<keyword evidence="1" id="KW-0732">Signal</keyword>
<evidence type="ECO:0008006" key="4">
    <source>
        <dbReference type="Google" id="ProtNLM"/>
    </source>
</evidence>
<evidence type="ECO:0000313" key="3">
    <source>
        <dbReference type="Proteomes" id="UP000490980"/>
    </source>
</evidence>
<dbReference type="RefSeq" id="WP_166951337.1">
    <property type="nucleotide sequence ID" value="NZ_JAARLZ010000012.1"/>
</dbReference>
<sequence>MTSGKRPPFCCAMAGVAIALASLSPADAVAGRRSDPAGLPACPVAWSVASNPDACVVSLVNPGFELHADHGWSKDGSSLPFPRSYDGGSFVAVLEEAGSRLSQTTRLPLNQAYVAGKEATYAMRFRLRSSEAAPVHVGYRILLVDETGKRLGRVVEGSVSAGQVWEDMESIVPRRDLPEDAYIVIEFEREDDDASSSAAFIDDVSLVLRERF</sequence>
<proteinExistence type="predicted"/>
<name>A0A7X5ZKA7_9GAMM</name>